<dbReference type="InterPro" id="IPR004085">
    <property type="entry name" value="TopoVI_A"/>
</dbReference>
<dbReference type="GO" id="GO:0003677">
    <property type="term" value="F:DNA binding"/>
    <property type="evidence" value="ECO:0007669"/>
    <property type="project" value="UniProtKB-UniRule"/>
</dbReference>
<evidence type="ECO:0000256" key="2">
    <source>
        <dbReference type="ARBA" id="ARBA00001946"/>
    </source>
</evidence>
<dbReference type="InterPro" id="IPR034136">
    <property type="entry name" value="TOPRIM_Topo6A/Spo11"/>
</dbReference>
<keyword evidence="9 10" id="KW-0413">Isomerase</keyword>
<keyword evidence="6" id="KW-0460">Magnesium</keyword>
<dbReference type="PRINTS" id="PR01552">
    <property type="entry name" value="TPISMRASE6A"/>
</dbReference>
<dbReference type="Gene3D" id="3.40.1360.10">
    <property type="match status" value="1"/>
</dbReference>
<evidence type="ECO:0000256" key="4">
    <source>
        <dbReference type="ARBA" id="ARBA00012895"/>
    </source>
</evidence>
<gene>
    <name evidence="13" type="ORF">J8273_7303</name>
</gene>
<dbReference type="InterPro" id="IPR002815">
    <property type="entry name" value="Spo11/TopoVI_A"/>
</dbReference>
<keyword evidence="8 10" id="KW-0238">DNA-binding</keyword>
<feature type="active site" description="O-(5'-phospho-DNA)-tyrosine intermediate" evidence="10">
    <location>
        <position position="25"/>
    </location>
</feature>
<dbReference type="CDD" id="cd00223">
    <property type="entry name" value="TOPRIM_TopoIIB_SPO"/>
    <property type="match status" value="1"/>
</dbReference>
<dbReference type="Pfam" id="PF21180">
    <property type="entry name" value="TOP6A-Spo11_Toprim"/>
    <property type="match status" value="1"/>
</dbReference>
<comment type="similarity">
    <text evidence="3 10">Belongs to the TOP6A family.</text>
</comment>
<evidence type="ECO:0000259" key="12">
    <source>
        <dbReference type="Pfam" id="PF21180"/>
    </source>
</evidence>
<dbReference type="PANTHER" id="PTHR10848:SF0">
    <property type="entry name" value="MEIOTIC RECOMBINATION PROTEIN SPO11"/>
    <property type="match status" value="1"/>
</dbReference>
<evidence type="ECO:0000256" key="9">
    <source>
        <dbReference type="ARBA" id="ARBA00023235"/>
    </source>
</evidence>
<feature type="domain" description="Topoisomerase 6 subunit A/Spo11 TOPRIM" evidence="12">
    <location>
        <begin position="105"/>
        <end position="267"/>
    </location>
</feature>
<feature type="domain" description="Spo11/DNA topoisomerase VI subunit A N-terminal" evidence="11">
    <location>
        <begin position="3"/>
        <end position="54"/>
    </location>
</feature>
<dbReference type="PANTHER" id="PTHR10848">
    <property type="entry name" value="MEIOTIC RECOMBINATION PROTEIN SPO11"/>
    <property type="match status" value="1"/>
</dbReference>
<dbReference type="Gene3D" id="1.10.10.10">
    <property type="entry name" value="Winged helix-like DNA-binding domain superfamily/Winged helix DNA-binding domain"/>
    <property type="match status" value="1"/>
</dbReference>
<evidence type="ECO:0000256" key="1">
    <source>
        <dbReference type="ARBA" id="ARBA00000185"/>
    </source>
</evidence>
<evidence type="ECO:0000256" key="7">
    <source>
        <dbReference type="ARBA" id="ARBA00023029"/>
    </source>
</evidence>
<evidence type="ECO:0000313" key="14">
    <source>
        <dbReference type="Proteomes" id="UP000717585"/>
    </source>
</evidence>
<dbReference type="Pfam" id="PF04406">
    <property type="entry name" value="TP6A_N"/>
    <property type="match status" value="1"/>
</dbReference>
<dbReference type="GO" id="GO:0000228">
    <property type="term" value="C:nuclear chromosome"/>
    <property type="evidence" value="ECO:0007669"/>
    <property type="project" value="TreeGrafter"/>
</dbReference>
<comment type="caution">
    <text evidence="13">The sequence shown here is derived from an EMBL/GenBank/DDBJ whole genome shotgun (WGS) entry which is preliminary data.</text>
</comment>
<keyword evidence="7 10" id="KW-0799">Topoisomerase</keyword>
<organism evidence="13 14">
    <name type="scientific">Carpediemonas membranifera</name>
    <dbReference type="NCBI Taxonomy" id="201153"/>
    <lineage>
        <taxon>Eukaryota</taxon>
        <taxon>Metamonada</taxon>
        <taxon>Carpediemonas-like organisms</taxon>
        <taxon>Carpediemonas</taxon>
    </lineage>
</organism>
<dbReference type="GO" id="GO:0042138">
    <property type="term" value="P:meiotic DNA double-strand break formation"/>
    <property type="evidence" value="ECO:0007669"/>
    <property type="project" value="TreeGrafter"/>
</dbReference>
<dbReference type="GO" id="GO:0007131">
    <property type="term" value="P:reciprocal meiotic recombination"/>
    <property type="evidence" value="ECO:0007669"/>
    <property type="project" value="TreeGrafter"/>
</dbReference>
<dbReference type="Proteomes" id="UP000717585">
    <property type="component" value="Unassembled WGS sequence"/>
</dbReference>
<dbReference type="EMBL" id="JAHDYR010000062">
    <property type="protein sequence ID" value="KAG9391029.1"/>
    <property type="molecule type" value="Genomic_DNA"/>
</dbReference>
<dbReference type="GO" id="GO:0046872">
    <property type="term" value="F:metal ion binding"/>
    <property type="evidence" value="ECO:0007669"/>
    <property type="project" value="UniProtKB-KW"/>
</dbReference>
<comment type="cofactor">
    <cofactor evidence="2">
        <name>Mg(2+)</name>
        <dbReference type="ChEBI" id="CHEBI:18420"/>
    </cofactor>
</comment>
<name>A0A8J6DXU7_9EUKA</name>
<dbReference type="GO" id="GO:0003918">
    <property type="term" value="F:DNA topoisomerase type II (double strand cut, ATP-hydrolyzing) activity"/>
    <property type="evidence" value="ECO:0007669"/>
    <property type="project" value="UniProtKB-UniRule"/>
</dbReference>
<evidence type="ECO:0000256" key="5">
    <source>
        <dbReference type="ARBA" id="ARBA00022723"/>
    </source>
</evidence>
<dbReference type="SUPFAM" id="SSF56726">
    <property type="entry name" value="DNA topoisomerase IV, alpha subunit"/>
    <property type="match status" value="1"/>
</dbReference>
<dbReference type="EC" id="5.6.2.2" evidence="4"/>
<evidence type="ECO:0000259" key="11">
    <source>
        <dbReference type="Pfam" id="PF04406"/>
    </source>
</evidence>
<dbReference type="OrthoDB" id="5377392at2759"/>
<proteinExistence type="inferred from homology"/>
<dbReference type="InterPro" id="IPR036078">
    <property type="entry name" value="Spo11/TopoVI_A_sf"/>
</dbReference>
<dbReference type="GO" id="GO:0006265">
    <property type="term" value="P:DNA topological change"/>
    <property type="evidence" value="ECO:0007669"/>
    <property type="project" value="InterPro"/>
</dbReference>
<comment type="catalytic activity">
    <reaction evidence="1 10">
        <text>ATP-dependent breakage, passage and rejoining of double-stranded DNA.</text>
        <dbReference type="EC" id="5.6.2.2"/>
    </reaction>
</comment>
<evidence type="ECO:0000256" key="10">
    <source>
        <dbReference type="PROSITE-ProRule" id="PRU01385"/>
    </source>
</evidence>
<dbReference type="InterPro" id="IPR013049">
    <property type="entry name" value="Spo11/TopoVI_A_N"/>
</dbReference>
<evidence type="ECO:0000256" key="8">
    <source>
        <dbReference type="ARBA" id="ARBA00023125"/>
    </source>
</evidence>
<evidence type="ECO:0000313" key="13">
    <source>
        <dbReference type="EMBL" id="KAG9391029.1"/>
    </source>
</evidence>
<dbReference type="GO" id="GO:0000706">
    <property type="term" value="P:meiotic DNA double-strand break processing"/>
    <property type="evidence" value="ECO:0007669"/>
    <property type="project" value="TreeGrafter"/>
</dbReference>
<dbReference type="GO" id="GO:0005524">
    <property type="term" value="F:ATP binding"/>
    <property type="evidence" value="ECO:0007669"/>
    <property type="project" value="InterPro"/>
</dbReference>
<keyword evidence="5" id="KW-0479">Metal-binding</keyword>
<keyword evidence="14" id="KW-1185">Reference proteome</keyword>
<evidence type="ECO:0000256" key="6">
    <source>
        <dbReference type="ARBA" id="ARBA00022842"/>
    </source>
</evidence>
<evidence type="ECO:0000256" key="3">
    <source>
        <dbReference type="ARBA" id="ARBA00006559"/>
    </source>
</evidence>
<dbReference type="AlphaFoldDB" id="A0A8J6DXU7"/>
<reference evidence="13" key="1">
    <citation type="submission" date="2021-05" db="EMBL/GenBank/DDBJ databases">
        <title>A free-living protist that lacks canonical eukaryotic 1 DNA replication and segregation systems.</title>
        <authorList>
            <person name="Salas-Leiva D.E."/>
            <person name="Tromer E.C."/>
            <person name="Curtis B.A."/>
            <person name="Jerlstrom-Hultqvist J."/>
            <person name="Kolisko M."/>
            <person name="Yi Z."/>
            <person name="Salas-Leiva J.S."/>
            <person name="Gallot-Lavallee L."/>
            <person name="Kops G.J.P.L."/>
            <person name="Archibald J.M."/>
            <person name="Simpson A.G.B."/>
            <person name="Roger A.J."/>
        </authorList>
    </citation>
    <scope>NUCLEOTIDE SEQUENCE</scope>
    <source>
        <strain evidence="13">BICM</strain>
    </source>
</reference>
<protein>
    <recommendedName>
        <fullName evidence="4">DNA topoisomerase (ATP-hydrolyzing)</fullName>
        <ecNumber evidence="4">5.6.2.2</ecNumber>
    </recommendedName>
</protein>
<sequence>MYMVLSKIHMLRGEHKHMSKRDVYYNNVPLFTTQRKSDEAIDRATSVLGIPRYMTNIVPSPKGLIAGDISYTIQGRRVIHTAGEASLVPTLPELIEGVVTSARWLLVVEKEAVFSRLLEDGVPRGDHCCPGIIVTGKGYPDYPTKQLIRAILDATGIPALCLVDGDPHGYEIFTTYRDSSDKFAVSLPEMQLVGITAADVVEYDLQPALMPLTEADRAKARSVIGRLGQVDAASLNAMVEANGKCEIEALHLLGLGFVSEVYVPDKIAQLGQ</sequence>
<dbReference type="InterPro" id="IPR036388">
    <property type="entry name" value="WH-like_DNA-bd_sf"/>
</dbReference>
<dbReference type="PRINTS" id="PR01550">
    <property type="entry name" value="TOP6AFAMILY"/>
</dbReference>
<dbReference type="PROSITE" id="PS52041">
    <property type="entry name" value="TOPO_IIB"/>
    <property type="match status" value="1"/>
</dbReference>
<accession>A0A8J6DXU7</accession>